<protein>
    <recommendedName>
        <fullName evidence="3">Chromatin target of PRMT1 protein C-terminal domain-containing protein</fullName>
    </recommendedName>
</protein>
<dbReference type="Proteomes" id="UP000887575">
    <property type="component" value="Unassembled WGS sequence"/>
</dbReference>
<dbReference type="SMART" id="SM01218">
    <property type="entry name" value="FoP_duplication"/>
    <property type="match status" value="1"/>
</dbReference>
<reference evidence="5" key="1">
    <citation type="submission" date="2024-02" db="UniProtKB">
        <authorList>
            <consortium name="WormBaseParasite"/>
        </authorList>
    </citation>
    <scope>IDENTIFICATION</scope>
</reference>
<evidence type="ECO:0000256" key="1">
    <source>
        <dbReference type="ARBA" id="ARBA00022884"/>
    </source>
</evidence>
<accession>A0AAF3F1R1</accession>
<dbReference type="GO" id="GO:0003723">
    <property type="term" value="F:RNA binding"/>
    <property type="evidence" value="ECO:0007669"/>
    <property type="project" value="UniProtKB-KW"/>
</dbReference>
<keyword evidence="1" id="KW-0694">RNA-binding</keyword>
<evidence type="ECO:0000313" key="4">
    <source>
        <dbReference type="Proteomes" id="UP000887575"/>
    </source>
</evidence>
<proteinExistence type="predicted"/>
<dbReference type="Pfam" id="PF13865">
    <property type="entry name" value="FoP_duplication"/>
    <property type="match status" value="1"/>
</dbReference>
<feature type="domain" description="Chromatin target of PRMT1 protein C-terminal" evidence="3">
    <location>
        <begin position="134"/>
        <end position="206"/>
    </location>
</feature>
<name>A0AAF3F1R1_9BILA</name>
<evidence type="ECO:0000259" key="3">
    <source>
        <dbReference type="SMART" id="SM01218"/>
    </source>
</evidence>
<dbReference type="WBParaSite" id="MBELARI_LOCUS20468">
    <property type="protein sequence ID" value="MBELARI_LOCUS20468"/>
    <property type="gene ID" value="MBELARI_LOCUS20468"/>
</dbReference>
<evidence type="ECO:0000313" key="5">
    <source>
        <dbReference type="WBParaSite" id="MBELARI_LOCUS20468"/>
    </source>
</evidence>
<feature type="region of interest" description="Disordered" evidence="2">
    <location>
        <begin position="157"/>
        <end position="214"/>
    </location>
</feature>
<organism evidence="4 5">
    <name type="scientific">Mesorhabditis belari</name>
    <dbReference type="NCBI Taxonomy" id="2138241"/>
    <lineage>
        <taxon>Eukaryota</taxon>
        <taxon>Metazoa</taxon>
        <taxon>Ecdysozoa</taxon>
        <taxon>Nematoda</taxon>
        <taxon>Chromadorea</taxon>
        <taxon>Rhabditida</taxon>
        <taxon>Rhabditina</taxon>
        <taxon>Rhabditomorpha</taxon>
        <taxon>Rhabditoidea</taxon>
        <taxon>Rhabditidae</taxon>
        <taxon>Mesorhabditinae</taxon>
        <taxon>Mesorhabditis</taxon>
    </lineage>
</organism>
<dbReference type="InterPro" id="IPR025715">
    <property type="entry name" value="FoP_C"/>
</dbReference>
<sequence>MSRDIPVPSRIVVMGTSVLSLNDRFANLNEPIEADTMEQSRGPVQKTIHVNSAVLKGQQYKKRTQVAYGDLTDDMGAEDEVVEYVEEVRYPQTRRGIAIGRSRNIRYLPTRQRETIAERVSLDRPIGNRVSFGTRPPYSHQNHFRTSHGMITKSYSNSHGQNQFHQRVRGRGNTTRGNFQNKSDAQPKKTAEELDREMDEYMKKEKHPKITMDY</sequence>
<evidence type="ECO:0000256" key="2">
    <source>
        <dbReference type="SAM" id="MobiDB-lite"/>
    </source>
</evidence>
<keyword evidence="4" id="KW-1185">Reference proteome</keyword>
<feature type="compositionally biased region" description="Basic and acidic residues" evidence="2">
    <location>
        <begin position="185"/>
        <end position="214"/>
    </location>
</feature>
<dbReference type="AlphaFoldDB" id="A0AAF3F1R1"/>